<keyword evidence="4" id="KW-0964">Secreted</keyword>
<keyword evidence="6" id="KW-1015">Disulfide bond</keyword>
<dbReference type="GO" id="GO:0051424">
    <property type="term" value="F:corticotropin-releasing hormone binding"/>
    <property type="evidence" value="ECO:0007669"/>
    <property type="project" value="InterPro"/>
</dbReference>
<dbReference type="Proteomes" id="UP000325440">
    <property type="component" value="Unassembled WGS sequence"/>
</dbReference>
<evidence type="ECO:0000256" key="4">
    <source>
        <dbReference type="ARBA" id="ARBA00022525"/>
    </source>
</evidence>
<gene>
    <name evidence="13" type="ORF">CINCED_3A011171</name>
</gene>
<reference evidence="13 14" key="1">
    <citation type="submission" date="2019-08" db="EMBL/GenBank/DDBJ databases">
        <authorList>
            <person name="Alioto T."/>
            <person name="Alioto T."/>
            <person name="Gomez Garrido J."/>
        </authorList>
    </citation>
    <scope>NUCLEOTIDE SEQUENCE [LARGE SCALE GENOMIC DNA]</scope>
</reference>
<evidence type="ECO:0000256" key="9">
    <source>
        <dbReference type="ARBA" id="ARBA00033162"/>
    </source>
</evidence>
<organism evidence="13 14">
    <name type="scientific">Cinara cedri</name>
    <dbReference type="NCBI Taxonomy" id="506608"/>
    <lineage>
        <taxon>Eukaryota</taxon>
        <taxon>Metazoa</taxon>
        <taxon>Ecdysozoa</taxon>
        <taxon>Arthropoda</taxon>
        <taxon>Hexapoda</taxon>
        <taxon>Insecta</taxon>
        <taxon>Pterygota</taxon>
        <taxon>Neoptera</taxon>
        <taxon>Paraneoptera</taxon>
        <taxon>Hemiptera</taxon>
        <taxon>Sternorrhyncha</taxon>
        <taxon>Aphidomorpha</taxon>
        <taxon>Aphidoidea</taxon>
        <taxon>Aphididae</taxon>
        <taxon>Lachninae</taxon>
        <taxon>Cinara</taxon>
    </lineage>
</organism>
<dbReference type="Pfam" id="PF23541">
    <property type="entry name" value="CRF-BP_C"/>
    <property type="match status" value="1"/>
</dbReference>
<protein>
    <recommendedName>
        <fullName evidence="3">Corticotropin-releasing factor-binding protein</fullName>
    </recommendedName>
    <alternativeName>
        <fullName evidence="9">Corticotropin-releasing hormone-binding protein</fullName>
    </alternativeName>
</protein>
<dbReference type="AlphaFoldDB" id="A0A5E4NCI0"/>
<evidence type="ECO:0000256" key="7">
    <source>
        <dbReference type="ARBA" id="ARBA00023180"/>
    </source>
</evidence>
<dbReference type="PANTHER" id="PTHR10278">
    <property type="entry name" value="CORTICOTROPIN-RELEASING FACTOR-BINDING PROTEIN"/>
    <property type="match status" value="1"/>
</dbReference>
<proteinExistence type="inferred from homology"/>
<dbReference type="GO" id="GO:0009755">
    <property type="term" value="P:hormone-mediated signaling pathway"/>
    <property type="evidence" value="ECO:0007669"/>
    <property type="project" value="TreeGrafter"/>
</dbReference>
<dbReference type="PANTHER" id="PTHR10278:SF0">
    <property type="entry name" value="CORTICOTROPIN-RELEASING FACTOR-BINDING PROTEIN"/>
    <property type="match status" value="1"/>
</dbReference>
<keyword evidence="5 10" id="KW-0732">Signal</keyword>
<comment type="function">
    <text evidence="8">Binds CRF and inactivates it. May prevent inappropriate pituitary-adrenal stimulation in pregnancy.</text>
</comment>
<evidence type="ECO:0000259" key="12">
    <source>
        <dbReference type="Pfam" id="PF23541"/>
    </source>
</evidence>
<dbReference type="InterPro" id="IPR008435">
    <property type="entry name" value="CRF-bd"/>
</dbReference>
<feature type="chain" id="PRO_5022808117" description="Corticotropin-releasing factor-binding protein" evidence="10">
    <location>
        <begin position="21"/>
        <end position="319"/>
    </location>
</feature>
<evidence type="ECO:0000256" key="8">
    <source>
        <dbReference type="ARBA" id="ARBA00024997"/>
    </source>
</evidence>
<dbReference type="SUPFAM" id="SSF49854">
    <property type="entry name" value="Spermadhesin, CUB domain"/>
    <property type="match status" value="1"/>
</dbReference>
<keyword evidence="14" id="KW-1185">Reference proteome</keyword>
<evidence type="ECO:0000313" key="14">
    <source>
        <dbReference type="Proteomes" id="UP000325440"/>
    </source>
</evidence>
<dbReference type="InterPro" id="IPR035914">
    <property type="entry name" value="Sperma_CUB_dom_sf"/>
</dbReference>
<name>A0A5E4NCI0_9HEMI</name>
<keyword evidence="7" id="KW-0325">Glycoprotein</keyword>
<feature type="signal peptide" evidence="10">
    <location>
        <begin position="1"/>
        <end position="20"/>
    </location>
</feature>
<dbReference type="OrthoDB" id="10056927at2759"/>
<evidence type="ECO:0000256" key="1">
    <source>
        <dbReference type="ARBA" id="ARBA00004613"/>
    </source>
</evidence>
<evidence type="ECO:0000256" key="10">
    <source>
        <dbReference type="SAM" id="SignalP"/>
    </source>
</evidence>
<evidence type="ECO:0000256" key="2">
    <source>
        <dbReference type="ARBA" id="ARBA00008313"/>
    </source>
</evidence>
<dbReference type="InterPro" id="IPR056177">
    <property type="entry name" value="CRF-BP_N"/>
</dbReference>
<feature type="domain" description="Corticotropin-releasing factor binding protein N-terminal" evidence="11">
    <location>
        <begin position="73"/>
        <end position="169"/>
    </location>
</feature>
<comment type="similarity">
    <text evidence="2">Belongs to the CRF-binding protein family.</text>
</comment>
<dbReference type="InterPro" id="IPR056178">
    <property type="entry name" value="CRF-BP_C"/>
</dbReference>
<dbReference type="GO" id="GO:0051460">
    <property type="term" value="P:negative regulation of corticotropin secretion"/>
    <property type="evidence" value="ECO:0007669"/>
    <property type="project" value="TreeGrafter"/>
</dbReference>
<comment type="subcellular location">
    <subcellularLocation>
        <location evidence="1">Secreted</location>
    </subcellularLocation>
</comment>
<evidence type="ECO:0000256" key="3">
    <source>
        <dbReference type="ARBA" id="ARBA00015713"/>
    </source>
</evidence>
<evidence type="ECO:0000256" key="5">
    <source>
        <dbReference type="ARBA" id="ARBA00022729"/>
    </source>
</evidence>
<sequence>MNHLLLIVAVPALVAATVFAARAQHQHRQIYSLQYPVQMKRTQQMQEKIITDCMTVWTEGEGHLYYKSRNNDPTVCGIYIIAKPEQTVHVYFDFMDVPCNMGGLIAFVDGWELNGQLFPNELDHQLPIEDRFFEMCGSKKPKQVFKSSQNAALIQYRVPRRDSGFSFYVSVVNNPTPCNILLEGLTDVYTLRNYGKHVNCSLTTLYPAQVKILSLGVGLGKEQKRTLTEQETGTIHKCEKMGLPDFVQVGGGDGLGQLSVVDSVCGTNSEPESSTKTIICGVTTVRLVSSGQFHNAVTVAMRPADIDAEPTLVCELPQQ</sequence>
<dbReference type="Pfam" id="PF05428">
    <property type="entry name" value="CRF-BP_N"/>
    <property type="match status" value="1"/>
</dbReference>
<evidence type="ECO:0000259" key="11">
    <source>
        <dbReference type="Pfam" id="PF05428"/>
    </source>
</evidence>
<dbReference type="Gene3D" id="2.60.120.290">
    <property type="entry name" value="Spermadhesin, CUB domain"/>
    <property type="match status" value="1"/>
</dbReference>
<evidence type="ECO:0000313" key="13">
    <source>
        <dbReference type="EMBL" id="VVC40171.1"/>
    </source>
</evidence>
<accession>A0A5E4NCI0</accession>
<evidence type="ECO:0000256" key="6">
    <source>
        <dbReference type="ARBA" id="ARBA00023157"/>
    </source>
</evidence>
<dbReference type="GO" id="GO:0005615">
    <property type="term" value="C:extracellular space"/>
    <property type="evidence" value="ECO:0007669"/>
    <property type="project" value="TreeGrafter"/>
</dbReference>
<feature type="domain" description="Corticotropin-releasing factor binding protein C-terminal" evidence="12">
    <location>
        <begin position="189"/>
        <end position="302"/>
    </location>
</feature>
<dbReference type="EMBL" id="CABPRJ010001901">
    <property type="protein sequence ID" value="VVC40171.1"/>
    <property type="molecule type" value="Genomic_DNA"/>
</dbReference>